<dbReference type="OrthoDB" id="250531at2"/>
<dbReference type="Pfam" id="PF10509">
    <property type="entry name" value="GalKase_gal_bdg"/>
    <property type="match status" value="1"/>
</dbReference>
<sequence length="384" mass="42810">MTIPELISKTFEEKYQESPLIVRSPGRINLIGEHTDYNEGFVLPAAIDKSIYLGFAKNSSRNCRVFSLDFQEEMTFSLDDLKPAKGWVNFVMGVANAIQKSGKKLEGFDCVFGGDIPIGAGLSSSAALENGVGFGLNQLFDLKLERLELLKFSQQAEHEFVGVKCGIMDMFASMMGKKDQVIRLDCRSLEHSYFPLELGDYQLILCNTKVAHSLAESAYNQRREECQEGVSQVKKHFPEVKSLRDISLSMLDKAKGEMSAVVYKRCAYVIEENERLIKTCEALDKQDLEGVGQFLYGSHDGLSIDYEVSCPELDFLVDYTRELPHVLGARMMGGGFGGCTLNLIKKTDKNEFIAAISAAYAHKFNRQMESYEVNVADGTGLINL</sequence>
<keyword evidence="7" id="KW-0067">ATP-binding</keyword>
<comment type="similarity">
    <text evidence="1">Belongs to the GHMP kinase family. GalK subfamily.</text>
</comment>
<evidence type="ECO:0000256" key="8">
    <source>
        <dbReference type="ARBA" id="ARBA00022842"/>
    </source>
</evidence>
<dbReference type="Gene3D" id="3.30.70.890">
    <property type="entry name" value="GHMP kinase, C-terminal domain"/>
    <property type="match status" value="1"/>
</dbReference>
<dbReference type="InterPro" id="IPR036554">
    <property type="entry name" value="GHMP_kinase_C_sf"/>
</dbReference>
<evidence type="ECO:0000256" key="11">
    <source>
        <dbReference type="NCBIfam" id="TIGR00131"/>
    </source>
</evidence>
<reference evidence="15 16" key="1">
    <citation type="submission" date="2015-07" db="EMBL/GenBank/DDBJ databases">
        <authorList>
            <person name="Kim K.M."/>
        </authorList>
    </citation>
    <scope>NUCLEOTIDE SEQUENCE [LARGE SCALE GENOMIC DNA]</scope>
    <source>
        <strain evidence="15 16">KCTC 12363</strain>
    </source>
</reference>
<evidence type="ECO:0000256" key="1">
    <source>
        <dbReference type="ARBA" id="ARBA00006566"/>
    </source>
</evidence>
<keyword evidence="6 15" id="KW-0418">Kinase</keyword>
<dbReference type="PRINTS" id="PR00959">
    <property type="entry name" value="MEVGALKINASE"/>
</dbReference>
<dbReference type="InterPro" id="IPR006203">
    <property type="entry name" value="GHMP_knse_ATP-bd_CS"/>
</dbReference>
<dbReference type="SUPFAM" id="SSF54211">
    <property type="entry name" value="Ribosomal protein S5 domain 2-like"/>
    <property type="match status" value="1"/>
</dbReference>
<dbReference type="STRING" id="320787.CA2015_1878"/>
<dbReference type="SUPFAM" id="SSF55060">
    <property type="entry name" value="GHMP Kinase, C-terminal domain"/>
    <property type="match status" value="1"/>
</dbReference>
<dbReference type="FunFam" id="3.30.70.890:FF:000001">
    <property type="entry name" value="Galactokinase"/>
    <property type="match status" value="1"/>
</dbReference>
<dbReference type="InterPro" id="IPR014721">
    <property type="entry name" value="Ribsml_uS5_D2-typ_fold_subgr"/>
</dbReference>
<evidence type="ECO:0000256" key="4">
    <source>
        <dbReference type="ARBA" id="ARBA00022723"/>
    </source>
</evidence>
<evidence type="ECO:0000313" key="16">
    <source>
        <dbReference type="Proteomes" id="UP000036520"/>
    </source>
</evidence>
<dbReference type="RefSeq" id="WP_048641656.1">
    <property type="nucleotide sequence ID" value="NZ_CP012040.1"/>
</dbReference>
<keyword evidence="8" id="KW-0460">Magnesium</keyword>
<keyword evidence="10" id="KW-0119">Carbohydrate metabolism</keyword>
<dbReference type="Proteomes" id="UP000036520">
    <property type="component" value="Chromosome"/>
</dbReference>
<evidence type="ECO:0000259" key="12">
    <source>
        <dbReference type="Pfam" id="PF00288"/>
    </source>
</evidence>
<keyword evidence="16" id="KW-1185">Reference proteome</keyword>
<evidence type="ECO:0000256" key="6">
    <source>
        <dbReference type="ARBA" id="ARBA00022777"/>
    </source>
</evidence>
<dbReference type="PROSITE" id="PS00627">
    <property type="entry name" value="GHMP_KINASES_ATP"/>
    <property type="match status" value="1"/>
</dbReference>
<dbReference type="PIRSF" id="PIRSF000530">
    <property type="entry name" value="Galactokinase"/>
    <property type="match status" value="1"/>
</dbReference>
<name>A0A0H4PER9_9BACT</name>
<dbReference type="NCBIfam" id="TIGR00131">
    <property type="entry name" value="gal_kin"/>
    <property type="match status" value="1"/>
</dbReference>
<dbReference type="PATRIC" id="fig|320787.5.peg.2071"/>
<dbReference type="GO" id="GO:0006012">
    <property type="term" value="P:galactose metabolic process"/>
    <property type="evidence" value="ECO:0007669"/>
    <property type="project" value="UniProtKB-UniRule"/>
</dbReference>
<proteinExistence type="inferred from homology"/>
<keyword evidence="5" id="KW-0547">Nucleotide-binding</keyword>
<feature type="domain" description="GHMP kinase N-terminal" evidence="12">
    <location>
        <begin position="89"/>
        <end position="177"/>
    </location>
</feature>
<dbReference type="PRINTS" id="PR00473">
    <property type="entry name" value="GALCTOKINASE"/>
</dbReference>
<accession>A0A0H4PER9</accession>
<feature type="domain" description="Galactokinase N-terminal" evidence="14">
    <location>
        <begin position="9"/>
        <end position="54"/>
    </location>
</feature>
<dbReference type="InterPro" id="IPR019741">
    <property type="entry name" value="Galactokinase_CS"/>
</dbReference>
<organism evidence="15 16">
    <name type="scientific">Cyclobacterium amurskyense</name>
    <dbReference type="NCBI Taxonomy" id="320787"/>
    <lineage>
        <taxon>Bacteria</taxon>
        <taxon>Pseudomonadati</taxon>
        <taxon>Bacteroidota</taxon>
        <taxon>Cytophagia</taxon>
        <taxon>Cytophagales</taxon>
        <taxon>Cyclobacteriaceae</taxon>
        <taxon>Cyclobacterium</taxon>
    </lineage>
</organism>
<dbReference type="PANTHER" id="PTHR10457:SF7">
    <property type="entry name" value="GALACTOKINASE-RELATED"/>
    <property type="match status" value="1"/>
</dbReference>
<dbReference type="EMBL" id="CP012040">
    <property type="protein sequence ID" value="AKP51308.1"/>
    <property type="molecule type" value="Genomic_DNA"/>
</dbReference>
<dbReference type="GO" id="GO:0004335">
    <property type="term" value="F:galactokinase activity"/>
    <property type="evidence" value="ECO:0007669"/>
    <property type="project" value="UniProtKB-UniRule"/>
</dbReference>
<evidence type="ECO:0000256" key="3">
    <source>
        <dbReference type="ARBA" id="ARBA00022679"/>
    </source>
</evidence>
<dbReference type="InterPro" id="IPR013750">
    <property type="entry name" value="GHMP_kinase_C_dom"/>
</dbReference>
<dbReference type="AlphaFoldDB" id="A0A0H4PER9"/>
<dbReference type="PANTHER" id="PTHR10457">
    <property type="entry name" value="MEVALONATE KINASE/GALACTOKINASE"/>
    <property type="match status" value="1"/>
</dbReference>
<dbReference type="EC" id="2.7.1.6" evidence="11"/>
<dbReference type="InterPro" id="IPR006204">
    <property type="entry name" value="GHMP_kinase_N_dom"/>
</dbReference>
<evidence type="ECO:0000256" key="5">
    <source>
        <dbReference type="ARBA" id="ARBA00022741"/>
    </source>
</evidence>
<dbReference type="Pfam" id="PF00288">
    <property type="entry name" value="GHMP_kinases_N"/>
    <property type="match status" value="1"/>
</dbReference>
<evidence type="ECO:0000259" key="14">
    <source>
        <dbReference type="Pfam" id="PF10509"/>
    </source>
</evidence>
<dbReference type="GO" id="GO:0005524">
    <property type="term" value="F:ATP binding"/>
    <property type="evidence" value="ECO:0007669"/>
    <property type="project" value="UniProtKB-UniRule"/>
</dbReference>
<dbReference type="InterPro" id="IPR006206">
    <property type="entry name" value="Mevalonate/galactokinase"/>
</dbReference>
<evidence type="ECO:0000256" key="7">
    <source>
        <dbReference type="ARBA" id="ARBA00022840"/>
    </source>
</evidence>
<evidence type="ECO:0000256" key="10">
    <source>
        <dbReference type="ARBA" id="ARBA00023277"/>
    </source>
</evidence>
<dbReference type="InterPro" id="IPR019539">
    <property type="entry name" value="GalKase_N"/>
</dbReference>
<keyword evidence="3" id="KW-0808">Transferase</keyword>
<keyword evidence="9" id="KW-0299">Galactose metabolism</keyword>
<evidence type="ECO:0000259" key="13">
    <source>
        <dbReference type="Pfam" id="PF08544"/>
    </source>
</evidence>
<dbReference type="FunFam" id="3.30.230.10:FF:000017">
    <property type="entry name" value="Galactokinase"/>
    <property type="match status" value="1"/>
</dbReference>
<evidence type="ECO:0000256" key="2">
    <source>
        <dbReference type="ARBA" id="ARBA00022490"/>
    </source>
</evidence>
<dbReference type="PROSITE" id="PS00106">
    <property type="entry name" value="GALACTOKINASE"/>
    <property type="match status" value="1"/>
</dbReference>
<dbReference type="GO" id="GO:0046872">
    <property type="term" value="F:metal ion binding"/>
    <property type="evidence" value="ECO:0007669"/>
    <property type="project" value="UniProtKB-KW"/>
</dbReference>
<gene>
    <name evidence="15" type="ORF">CA2015_1878</name>
</gene>
<evidence type="ECO:0000256" key="9">
    <source>
        <dbReference type="ARBA" id="ARBA00023144"/>
    </source>
</evidence>
<dbReference type="Gene3D" id="3.30.230.10">
    <property type="match status" value="1"/>
</dbReference>
<dbReference type="KEGG" id="camu:CA2015_1878"/>
<dbReference type="InterPro" id="IPR000705">
    <property type="entry name" value="Galactokinase"/>
</dbReference>
<keyword evidence="2" id="KW-0963">Cytoplasm</keyword>
<evidence type="ECO:0000313" key="15">
    <source>
        <dbReference type="EMBL" id="AKP51308.1"/>
    </source>
</evidence>
<dbReference type="InterPro" id="IPR020568">
    <property type="entry name" value="Ribosomal_Su5_D2-typ_SF"/>
</dbReference>
<dbReference type="Pfam" id="PF08544">
    <property type="entry name" value="GHMP_kinases_C"/>
    <property type="match status" value="1"/>
</dbReference>
<dbReference type="GO" id="GO:0005829">
    <property type="term" value="C:cytosol"/>
    <property type="evidence" value="ECO:0007669"/>
    <property type="project" value="TreeGrafter"/>
</dbReference>
<keyword evidence="4" id="KW-0479">Metal-binding</keyword>
<protein>
    <recommendedName>
        <fullName evidence="11">Galactokinase</fullName>
        <ecNumber evidence="11">2.7.1.6</ecNumber>
    </recommendedName>
</protein>
<feature type="domain" description="GHMP kinase C-terminal" evidence="13">
    <location>
        <begin position="281"/>
        <end position="361"/>
    </location>
</feature>